<dbReference type="InterPro" id="IPR036388">
    <property type="entry name" value="WH-like_DNA-bd_sf"/>
</dbReference>
<dbReference type="AlphaFoldDB" id="A0A2G8RKK7"/>
<dbReference type="SUPFAM" id="SSF52172">
    <property type="entry name" value="CheY-like"/>
    <property type="match status" value="1"/>
</dbReference>
<dbReference type="Proteomes" id="UP000231259">
    <property type="component" value="Unassembled WGS sequence"/>
</dbReference>
<dbReference type="GO" id="GO:0003723">
    <property type="term" value="F:RNA binding"/>
    <property type="evidence" value="ECO:0007669"/>
    <property type="project" value="InterPro"/>
</dbReference>
<dbReference type="InterPro" id="IPR049021">
    <property type="entry name" value="AmiR_N"/>
</dbReference>
<dbReference type="InterPro" id="IPR005561">
    <property type="entry name" value="ANTAR"/>
</dbReference>
<dbReference type="Pfam" id="PF21332">
    <property type="entry name" value="AmiR_N"/>
    <property type="match status" value="1"/>
</dbReference>
<gene>
    <name evidence="3" type="ORF">P775_00795</name>
</gene>
<feature type="domain" description="ANTAR" evidence="2">
    <location>
        <begin position="126"/>
        <end position="187"/>
    </location>
</feature>
<dbReference type="EMBL" id="AWWI01000016">
    <property type="protein sequence ID" value="PIL22033.1"/>
    <property type="molecule type" value="Genomic_DNA"/>
</dbReference>
<accession>A0A2G8RKK7</accession>
<dbReference type="Gene3D" id="1.10.10.10">
    <property type="entry name" value="Winged helix-like DNA-binding domain superfamily/Winged helix DNA-binding domain"/>
    <property type="match status" value="1"/>
</dbReference>
<proteinExistence type="predicted"/>
<comment type="caution">
    <text evidence="3">The sequence shown here is derived from an EMBL/GenBank/DDBJ whole genome shotgun (WGS) entry which is preliminary data.</text>
</comment>
<feature type="region of interest" description="Disordered" evidence="1">
    <location>
        <begin position="184"/>
        <end position="204"/>
    </location>
</feature>
<evidence type="ECO:0000313" key="4">
    <source>
        <dbReference type="Proteomes" id="UP000231259"/>
    </source>
</evidence>
<dbReference type="SMART" id="SM01012">
    <property type="entry name" value="ANTAR"/>
    <property type="match status" value="1"/>
</dbReference>
<name>A0A2G8RKK7_9RHOB</name>
<dbReference type="InterPro" id="IPR008327">
    <property type="entry name" value="Sig_transdc_resp-reg_antiterm"/>
</dbReference>
<dbReference type="Gene3D" id="3.40.50.2300">
    <property type="match status" value="1"/>
</dbReference>
<evidence type="ECO:0000313" key="3">
    <source>
        <dbReference type="EMBL" id="PIL22033.1"/>
    </source>
</evidence>
<dbReference type="PIRSF" id="PIRSF036382">
    <property type="entry name" value="RR_antiterm"/>
    <property type="match status" value="1"/>
</dbReference>
<dbReference type="InterPro" id="IPR011006">
    <property type="entry name" value="CheY-like_superfamily"/>
</dbReference>
<dbReference type="Pfam" id="PF03861">
    <property type="entry name" value="ANTAR"/>
    <property type="match status" value="1"/>
</dbReference>
<dbReference type="RefSeq" id="WP_099909162.1">
    <property type="nucleotide sequence ID" value="NZ_AWWI01000016.1"/>
</dbReference>
<protein>
    <recommendedName>
        <fullName evidence="2">ANTAR domain-containing protein</fullName>
    </recommendedName>
</protein>
<sequence>MSRSILKNFRGLRALVIMAPDAGRDTLERTLGKLGLEVIIAESPALPTDSTDIFDVVLFDADDGADTCMDAHVMRERPLIAIIGSEAPSRLARVIRHRAASHILKPVRSAGIFTALLLAVNEHAARMRHEQEMLALRRRLAGRRVVMKAVLQLMTLCGLSEEDAYEWLRREAMERRIPMEDMARHALGDGPHPGPQKTRASRPE</sequence>
<organism evidence="3 4">
    <name type="scientific">Puniceibacterium antarcticum</name>
    <dbReference type="NCBI Taxonomy" id="1206336"/>
    <lineage>
        <taxon>Bacteria</taxon>
        <taxon>Pseudomonadati</taxon>
        <taxon>Pseudomonadota</taxon>
        <taxon>Alphaproteobacteria</taxon>
        <taxon>Rhodobacterales</taxon>
        <taxon>Paracoccaceae</taxon>
        <taxon>Puniceibacterium</taxon>
    </lineage>
</organism>
<evidence type="ECO:0000259" key="2">
    <source>
        <dbReference type="PROSITE" id="PS50921"/>
    </source>
</evidence>
<evidence type="ECO:0000256" key="1">
    <source>
        <dbReference type="SAM" id="MobiDB-lite"/>
    </source>
</evidence>
<dbReference type="PROSITE" id="PS50921">
    <property type="entry name" value="ANTAR"/>
    <property type="match status" value="1"/>
</dbReference>
<reference evidence="3 4" key="1">
    <citation type="submission" date="2013-09" db="EMBL/GenBank/DDBJ databases">
        <title>Genome sequencing of Phaeobacter antarcticus sp. nov. SM1211.</title>
        <authorList>
            <person name="Zhang X.-Y."/>
            <person name="Liu C."/>
            <person name="Chen X.-L."/>
            <person name="Xie B.-B."/>
            <person name="Qin Q.-L."/>
            <person name="Rong J.-C."/>
            <person name="Zhang Y.-Z."/>
        </authorList>
    </citation>
    <scope>NUCLEOTIDE SEQUENCE [LARGE SCALE GENOMIC DNA]</scope>
    <source>
        <strain evidence="3 4">SM1211</strain>
    </source>
</reference>
<keyword evidence="4" id="KW-1185">Reference proteome</keyword>
<dbReference type="OrthoDB" id="6159164at2"/>